<dbReference type="RefSeq" id="WP_046991719.1">
    <property type="nucleotide sequence ID" value="NZ_JAIS01000082.1"/>
</dbReference>
<dbReference type="EMBL" id="JAIS01000082">
    <property type="protein sequence ID" value="KLE00885.1"/>
    <property type="molecule type" value="Genomic_DNA"/>
</dbReference>
<dbReference type="GO" id="GO:0006119">
    <property type="term" value="P:oxidative phosphorylation"/>
    <property type="evidence" value="ECO:0007669"/>
    <property type="project" value="UniProtKB-UniPathway"/>
</dbReference>
<organism evidence="2 3">
    <name type="scientific">Aliarcobacter butzleri L351</name>
    <dbReference type="NCBI Taxonomy" id="1447259"/>
    <lineage>
        <taxon>Bacteria</taxon>
        <taxon>Pseudomonadati</taxon>
        <taxon>Campylobacterota</taxon>
        <taxon>Epsilonproteobacteria</taxon>
        <taxon>Campylobacterales</taxon>
        <taxon>Arcobacteraceae</taxon>
        <taxon>Aliarcobacter</taxon>
    </lineage>
</organism>
<feature type="transmembrane region" description="Helical" evidence="1">
    <location>
        <begin position="12"/>
        <end position="40"/>
    </location>
</feature>
<name>A0A837J5T6_9BACT</name>
<dbReference type="GO" id="GO:0020037">
    <property type="term" value="F:heme binding"/>
    <property type="evidence" value="ECO:0007669"/>
    <property type="project" value="InterPro"/>
</dbReference>
<dbReference type="GO" id="GO:0004129">
    <property type="term" value="F:cytochrome-c oxidase activity"/>
    <property type="evidence" value="ECO:0007669"/>
    <property type="project" value="InterPro"/>
</dbReference>
<comment type="caution">
    <text evidence="2">The sequence shown here is derived from an EMBL/GenBank/DDBJ whole genome shotgun (WGS) entry which is preliminary data.</text>
</comment>
<feature type="transmembrane region" description="Helical" evidence="1">
    <location>
        <begin position="135"/>
        <end position="155"/>
    </location>
</feature>
<proteinExistence type="predicted"/>
<protein>
    <recommendedName>
        <fullName evidence="4">Cytochrome-c oxidase</fullName>
    </recommendedName>
</protein>
<reference evidence="2 3" key="1">
    <citation type="submission" date="2014-01" db="EMBL/GenBank/DDBJ databases">
        <title>Development of a Comparative Genomic Fingerprinting Assay for High Resolution Genotyping of Arcobacter butzleri.</title>
        <authorList>
            <person name="Webb A.L."/>
            <person name="Inglis G.D."/>
            <person name="Kruczkiewicz P."/>
            <person name="Selinger L.B."/>
            <person name="Taboada E.N."/>
        </authorList>
    </citation>
    <scope>NUCLEOTIDE SEQUENCE [LARGE SCALE GENOMIC DNA]</scope>
    <source>
        <strain evidence="2 3">L351</strain>
    </source>
</reference>
<feature type="transmembrane region" description="Helical" evidence="1">
    <location>
        <begin position="60"/>
        <end position="81"/>
    </location>
</feature>
<dbReference type="SUPFAM" id="SSF81442">
    <property type="entry name" value="Cytochrome c oxidase subunit I-like"/>
    <property type="match status" value="1"/>
</dbReference>
<evidence type="ECO:0008006" key="4">
    <source>
        <dbReference type="Google" id="ProtNLM"/>
    </source>
</evidence>
<feature type="non-terminal residue" evidence="2">
    <location>
        <position position="190"/>
    </location>
</feature>
<dbReference type="AlphaFoldDB" id="A0A837J5T6"/>
<gene>
    <name evidence="2" type="ORF">AF76_06355</name>
</gene>
<feature type="transmembrane region" description="Helical" evidence="1">
    <location>
        <begin position="102"/>
        <end position="123"/>
    </location>
</feature>
<accession>A0A837J5T6</accession>
<feature type="transmembrane region" description="Helical" evidence="1">
    <location>
        <begin position="162"/>
        <end position="182"/>
    </location>
</feature>
<dbReference type="Gene3D" id="1.20.210.10">
    <property type="entry name" value="Cytochrome c oxidase-like, subunit I domain"/>
    <property type="match status" value="1"/>
</dbReference>
<dbReference type="InterPro" id="IPR000883">
    <property type="entry name" value="Cyt_C_Oxase_1"/>
</dbReference>
<dbReference type="Pfam" id="PF00115">
    <property type="entry name" value="COX1"/>
    <property type="match status" value="1"/>
</dbReference>
<keyword evidence="1" id="KW-1133">Transmembrane helix</keyword>
<sequence length="190" mass="21767">MKNNVQIEYDYSVAKAFTFATILFGIIGMTIGVVLAFQLAFPELNYLAGEYGTFSRLRPLHTNGVAFGFALSGIFAGWYYISQRVLKVSLKESPFLMAIAKLHFVLYFITILLAVVTLFMGITTSKEYAELEWPLDILVVVWWVLWGISIFGIIGIRRERTLYISIWYFISTFIAVAMLYLFNNMEVPTY</sequence>
<dbReference type="InterPro" id="IPR036927">
    <property type="entry name" value="Cyt_c_oxase-like_su1_sf"/>
</dbReference>
<dbReference type="UniPathway" id="UPA00705"/>
<keyword evidence="1" id="KW-0812">Transmembrane</keyword>
<evidence type="ECO:0000313" key="3">
    <source>
        <dbReference type="Proteomes" id="UP000035526"/>
    </source>
</evidence>
<dbReference type="GO" id="GO:0016020">
    <property type="term" value="C:membrane"/>
    <property type="evidence" value="ECO:0007669"/>
    <property type="project" value="InterPro"/>
</dbReference>
<dbReference type="Proteomes" id="UP000035526">
    <property type="component" value="Unassembled WGS sequence"/>
</dbReference>
<evidence type="ECO:0000256" key="1">
    <source>
        <dbReference type="SAM" id="Phobius"/>
    </source>
</evidence>
<evidence type="ECO:0000313" key="2">
    <source>
        <dbReference type="EMBL" id="KLE00885.1"/>
    </source>
</evidence>
<keyword evidence="1" id="KW-0472">Membrane</keyword>